<dbReference type="RefSeq" id="WP_253474036.1">
    <property type="nucleotide sequence ID" value="NZ_JALJXV010000001.1"/>
</dbReference>
<evidence type="ECO:0000259" key="17">
    <source>
        <dbReference type="PROSITE" id="PS50109"/>
    </source>
</evidence>
<dbReference type="PROSITE" id="PS50885">
    <property type="entry name" value="HAMP"/>
    <property type="match status" value="1"/>
</dbReference>
<evidence type="ECO:0000256" key="3">
    <source>
        <dbReference type="ARBA" id="ARBA00022475"/>
    </source>
</evidence>
<comment type="caution">
    <text evidence="19">The sequence shown here is derived from an EMBL/GenBank/DDBJ whole genome shotgun (WGS) entry which is preliminary data.</text>
</comment>
<feature type="transmembrane region" description="Helical" evidence="16">
    <location>
        <begin position="167"/>
        <end position="187"/>
    </location>
</feature>
<protein>
    <recommendedName>
        <fullName evidence="14">Sensor protein</fullName>
        <ecNumber evidence="14">2.7.13.3</ecNumber>
    </recommendedName>
</protein>
<evidence type="ECO:0000313" key="19">
    <source>
        <dbReference type="EMBL" id="MCP1673531.1"/>
    </source>
</evidence>
<feature type="domain" description="Histidine kinase" evidence="17">
    <location>
        <begin position="404"/>
        <end position="600"/>
    </location>
</feature>
<dbReference type="InterPro" id="IPR003660">
    <property type="entry name" value="HAMP_dom"/>
</dbReference>
<evidence type="ECO:0000256" key="10">
    <source>
        <dbReference type="ARBA" id="ARBA00022840"/>
    </source>
</evidence>
<dbReference type="CDD" id="cd16917">
    <property type="entry name" value="HATPase_UhpB-NarQ-NarX-like"/>
    <property type="match status" value="1"/>
</dbReference>
<evidence type="ECO:0000256" key="4">
    <source>
        <dbReference type="ARBA" id="ARBA00022519"/>
    </source>
</evidence>
<dbReference type="Pfam" id="PF02518">
    <property type="entry name" value="HATPase_c"/>
    <property type="match status" value="1"/>
</dbReference>
<dbReference type="GO" id="GO:0005524">
    <property type="term" value="F:ATP binding"/>
    <property type="evidence" value="ECO:0007669"/>
    <property type="project" value="UniProtKB-UniRule"/>
</dbReference>
<dbReference type="InterPro" id="IPR029095">
    <property type="entry name" value="NarX-like_N"/>
</dbReference>
<dbReference type="InterPro" id="IPR016380">
    <property type="entry name" value="Sig_transdc_His_kin_NarX/NarQ"/>
</dbReference>
<evidence type="ECO:0000256" key="14">
    <source>
        <dbReference type="PIRNR" id="PIRNR003167"/>
    </source>
</evidence>
<evidence type="ECO:0000256" key="7">
    <source>
        <dbReference type="ARBA" id="ARBA00022692"/>
    </source>
</evidence>
<keyword evidence="5" id="KW-0597">Phosphoprotein</keyword>
<comment type="catalytic activity">
    <reaction evidence="1 14">
        <text>ATP + protein L-histidine = ADP + protein N-phospho-L-histidine.</text>
        <dbReference type="EC" id="2.7.13.3"/>
    </reaction>
</comment>
<dbReference type="EMBL" id="JALJXV010000001">
    <property type="protein sequence ID" value="MCP1673531.1"/>
    <property type="molecule type" value="Genomic_DNA"/>
</dbReference>
<dbReference type="PIRSF" id="PIRSF003167">
    <property type="entry name" value="STHK_NarX/NarQ"/>
    <property type="match status" value="1"/>
</dbReference>
<evidence type="ECO:0000256" key="13">
    <source>
        <dbReference type="ARBA" id="ARBA00023136"/>
    </source>
</evidence>
<dbReference type="Pfam" id="PF00672">
    <property type="entry name" value="HAMP"/>
    <property type="match status" value="1"/>
</dbReference>
<evidence type="ECO:0000256" key="6">
    <source>
        <dbReference type="ARBA" id="ARBA00022679"/>
    </source>
</evidence>
<dbReference type="GO" id="GO:0046983">
    <property type="term" value="F:protein dimerization activity"/>
    <property type="evidence" value="ECO:0007669"/>
    <property type="project" value="UniProtKB-UniRule"/>
</dbReference>
<dbReference type="PANTHER" id="PTHR24421">
    <property type="entry name" value="NITRATE/NITRITE SENSOR PROTEIN NARX-RELATED"/>
    <property type="match status" value="1"/>
</dbReference>
<dbReference type="Gene3D" id="3.30.565.10">
    <property type="entry name" value="Histidine kinase-like ATPase, C-terminal domain"/>
    <property type="match status" value="1"/>
</dbReference>
<keyword evidence="8 14" id="KW-0547">Nucleotide-binding</keyword>
<dbReference type="SMART" id="SM00387">
    <property type="entry name" value="HATPase_c"/>
    <property type="match status" value="1"/>
</dbReference>
<feature type="domain" description="HAMP" evidence="18">
    <location>
        <begin position="189"/>
        <end position="241"/>
    </location>
</feature>
<dbReference type="Proteomes" id="UP001205843">
    <property type="component" value="Unassembled WGS sequence"/>
</dbReference>
<dbReference type="EC" id="2.7.13.3" evidence="14"/>
<keyword evidence="12 14" id="KW-0902">Two-component regulatory system</keyword>
<comment type="subcellular location">
    <subcellularLocation>
        <location evidence="2">Cell inner membrane</location>
        <topology evidence="2">Multi-pass membrane protein</topology>
    </subcellularLocation>
</comment>
<dbReference type="InterPro" id="IPR005467">
    <property type="entry name" value="His_kinase_dom"/>
</dbReference>
<dbReference type="SUPFAM" id="SSF158472">
    <property type="entry name" value="HAMP domain-like"/>
    <property type="match status" value="1"/>
</dbReference>
<keyword evidence="7 16" id="KW-0812">Transmembrane</keyword>
<dbReference type="InterPro" id="IPR036890">
    <property type="entry name" value="HATPase_C_sf"/>
</dbReference>
<dbReference type="InterPro" id="IPR011712">
    <property type="entry name" value="Sig_transdc_His_kin_sub3_dim/P"/>
</dbReference>
<keyword evidence="3 14" id="KW-1003">Cell membrane</keyword>
<accession>A0AAE3G0U3</accession>
<keyword evidence="20" id="KW-1185">Reference proteome</keyword>
<dbReference type="InterPro" id="IPR050482">
    <property type="entry name" value="Sensor_HK_TwoCompSys"/>
</dbReference>
<keyword evidence="11 16" id="KW-1133">Transmembrane helix</keyword>
<evidence type="ECO:0000259" key="18">
    <source>
        <dbReference type="PROSITE" id="PS50885"/>
    </source>
</evidence>
<gene>
    <name evidence="19" type="ORF">J2T57_000623</name>
</gene>
<proteinExistence type="predicted"/>
<evidence type="ECO:0000256" key="15">
    <source>
        <dbReference type="SAM" id="MobiDB-lite"/>
    </source>
</evidence>
<name>A0AAE3G0U3_9GAMM</name>
<keyword evidence="6 14" id="KW-0808">Transferase</keyword>
<dbReference type="GO" id="GO:0005886">
    <property type="term" value="C:plasma membrane"/>
    <property type="evidence" value="ECO:0007669"/>
    <property type="project" value="UniProtKB-SubCell"/>
</dbReference>
<sequence length="610" mass="67211">MRRSRIFGGSHEARGMRALPLVLRVGLSLGAIAGLALFTMIASIMIADTARDDAAAINQAGSLRMQTYRMLNLARQGDEQQGLQEAMNHFERNLKSPALQAELVDSDSALARKHGEITGLWTNQLQPALKNDEANAATAADAFVAELNTLVATLQQHAETRIELLRLIQGIAIFLTIALVFATMYSLNTGLVGPLRELKRAAVRVRRGDMSVRVTHTGEDELGAMGRAFNTMAESLEGMHGQLERDVRVKTQHLRRSNEALKLLYELARSMTPDGPEARNLQRTITRLAEVVGTGTVWLCLNGEGQSGDQWICSDSGERDASAMPSHRPGRPGKGSEPGEIHVPLLDGETRLGALFVQHGPGDIPEPWKLRLLEAVADQIATGLARGRQSREQRRLSLLEERAIIARELHDSLAQSLSYLKIQLSRLQTLEQRQEHDRIPAVLAELRHGLNAAYRHLRDLIANFRLSVDEPDLETALKATVREFARQGGIPVGLDIRMNGHRLDANAEVHLIHVAREALTNVLHHANAREAAVTLTLSQERGIELLIDDDGCGIPEHYERVHHFGTRIMQERARHLGGLCSVETRPGGGTRVRLQCPLDTDTEARTGTNA</sequence>
<dbReference type="InterPro" id="IPR029016">
    <property type="entry name" value="GAF-like_dom_sf"/>
</dbReference>
<keyword evidence="13 14" id="KW-0472">Membrane</keyword>
<dbReference type="SUPFAM" id="SSF55874">
    <property type="entry name" value="ATPase domain of HSP90 chaperone/DNA topoisomerase II/histidine kinase"/>
    <property type="match status" value="1"/>
</dbReference>
<feature type="transmembrane region" description="Helical" evidence="16">
    <location>
        <begin position="21"/>
        <end position="46"/>
    </location>
</feature>
<dbReference type="Gene3D" id="1.20.120.960">
    <property type="entry name" value="Histidine kinase NarX, sensor domain"/>
    <property type="match status" value="1"/>
</dbReference>
<evidence type="ECO:0000256" key="1">
    <source>
        <dbReference type="ARBA" id="ARBA00000085"/>
    </source>
</evidence>
<organism evidence="19 20">
    <name type="scientific">Natronocella acetinitrilica</name>
    <dbReference type="NCBI Taxonomy" id="414046"/>
    <lineage>
        <taxon>Bacteria</taxon>
        <taxon>Pseudomonadati</taxon>
        <taxon>Pseudomonadota</taxon>
        <taxon>Gammaproteobacteria</taxon>
        <taxon>Chromatiales</taxon>
        <taxon>Ectothiorhodospiraceae</taxon>
        <taxon>Natronocella</taxon>
    </lineage>
</organism>
<dbReference type="Gene3D" id="1.20.5.1930">
    <property type="match status" value="1"/>
</dbReference>
<reference evidence="19" key="1">
    <citation type="submission" date="2022-03" db="EMBL/GenBank/DDBJ databases">
        <title>Genomic Encyclopedia of Type Strains, Phase III (KMG-III): the genomes of soil and plant-associated and newly described type strains.</title>
        <authorList>
            <person name="Whitman W."/>
        </authorList>
    </citation>
    <scope>NUCLEOTIDE SEQUENCE</scope>
    <source>
        <strain evidence="19">ANL 6-2</strain>
    </source>
</reference>
<dbReference type="SMART" id="SM00304">
    <property type="entry name" value="HAMP"/>
    <property type="match status" value="1"/>
</dbReference>
<keyword evidence="9 14" id="KW-0418">Kinase</keyword>
<feature type="region of interest" description="Disordered" evidence="15">
    <location>
        <begin position="314"/>
        <end position="338"/>
    </location>
</feature>
<evidence type="ECO:0000256" key="8">
    <source>
        <dbReference type="ARBA" id="ARBA00022741"/>
    </source>
</evidence>
<dbReference type="Pfam" id="PF13675">
    <property type="entry name" value="PilJ"/>
    <property type="match status" value="1"/>
</dbReference>
<dbReference type="PANTHER" id="PTHR24421:SF10">
    <property type="entry name" value="NITRATE_NITRITE SENSOR PROTEIN NARQ"/>
    <property type="match status" value="1"/>
</dbReference>
<dbReference type="InterPro" id="IPR003594">
    <property type="entry name" value="HATPase_dom"/>
</dbReference>
<dbReference type="PROSITE" id="PS50109">
    <property type="entry name" value="HIS_KIN"/>
    <property type="match status" value="1"/>
</dbReference>
<dbReference type="GO" id="GO:0000155">
    <property type="term" value="F:phosphorelay sensor kinase activity"/>
    <property type="evidence" value="ECO:0007669"/>
    <property type="project" value="UniProtKB-UniRule"/>
</dbReference>
<evidence type="ECO:0000256" key="12">
    <source>
        <dbReference type="ARBA" id="ARBA00023012"/>
    </source>
</evidence>
<evidence type="ECO:0000313" key="20">
    <source>
        <dbReference type="Proteomes" id="UP001205843"/>
    </source>
</evidence>
<dbReference type="Gene3D" id="3.30.450.40">
    <property type="match status" value="1"/>
</dbReference>
<evidence type="ECO:0000256" key="16">
    <source>
        <dbReference type="SAM" id="Phobius"/>
    </source>
</evidence>
<dbReference type="InterPro" id="IPR042295">
    <property type="entry name" value="NarX-like_N_sf"/>
</dbReference>
<evidence type="ECO:0000256" key="5">
    <source>
        <dbReference type="ARBA" id="ARBA00022553"/>
    </source>
</evidence>
<dbReference type="Gene3D" id="1.10.8.500">
    <property type="entry name" value="HAMP domain in histidine kinase"/>
    <property type="match status" value="1"/>
</dbReference>
<evidence type="ECO:0000256" key="9">
    <source>
        <dbReference type="ARBA" id="ARBA00022777"/>
    </source>
</evidence>
<dbReference type="CDD" id="cd06225">
    <property type="entry name" value="HAMP"/>
    <property type="match status" value="1"/>
</dbReference>
<evidence type="ECO:0000256" key="11">
    <source>
        <dbReference type="ARBA" id="ARBA00022989"/>
    </source>
</evidence>
<dbReference type="AlphaFoldDB" id="A0AAE3G0U3"/>
<keyword evidence="10 14" id="KW-0067">ATP-binding</keyword>
<dbReference type="SUPFAM" id="SSF55781">
    <property type="entry name" value="GAF domain-like"/>
    <property type="match status" value="1"/>
</dbReference>
<dbReference type="Pfam" id="PF07730">
    <property type="entry name" value="HisKA_3"/>
    <property type="match status" value="1"/>
</dbReference>
<keyword evidence="4 14" id="KW-0997">Cell inner membrane</keyword>
<evidence type="ECO:0000256" key="2">
    <source>
        <dbReference type="ARBA" id="ARBA00004429"/>
    </source>
</evidence>